<dbReference type="PANTHER" id="PTHR36115">
    <property type="entry name" value="PROLINE-RICH ANTIGEN HOMOLOG-RELATED"/>
    <property type="match status" value="1"/>
</dbReference>
<name>A0A5B9DZX5_9GAMM</name>
<evidence type="ECO:0000313" key="8">
    <source>
        <dbReference type="EMBL" id="QEE24205.1"/>
    </source>
</evidence>
<evidence type="ECO:0000256" key="1">
    <source>
        <dbReference type="ARBA" id="ARBA00004651"/>
    </source>
</evidence>
<feature type="transmembrane region" description="Helical" evidence="6">
    <location>
        <begin position="135"/>
        <end position="153"/>
    </location>
</feature>
<comment type="subcellular location">
    <subcellularLocation>
        <location evidence="1">Cell membrane</location>
        <topology evidence="1">Multi-pass membrane protein</topology>
    </subcellularLocation>
</comment>
<evidence type="ECO:0000256" key="5">
    <source>
        <dbReference type="ARBA" id="ARBA00023136"/>
    </source>
</evidence>
<feature type="transmembrane region" description="Helical" evidence="6">
    <location>
        <begin position="210"/>
        <end position="232"/>
    </location>
</feature>
<dbReference type="Proteomes" id="UP000321807">
    <property type="component" value="Chromosome"/>
</dbReference>
<dbReference type="EMBL" id="CP042807">
    <property type="protein sequence ID" value="QEE24205.1"/>
    <property type="molecule type" value="Genomic_DNA"/>
</dbReference>
<protein>
    <submittedName>
        <fullName evidence="8">RDD family protein</fullName>
    </submittedName>
</protein>
<gene>
    <name evidence="8" type="ORF">CS053_06595</name>
</gene>
<sequence>MAPVRAGLASSLAFTARCSLQGIPKNLSICVIPAKAGIQCLCTSGVLKSLDPGFRRDDEQIKRLFETPIREGGDIMNTMTAAQPPMLPAAPLVIAGFWRRLFALVIDLLMLGALGMIIGTLFFGPLARMGDAAKLIGFVIALAYFGLCNSRVFGGQTLAMRWLGLRVVDAQGGVLSLPRSMLRYMVLGVPFFANGTAFNSQWMLTSTLGYVLGCVLALIVFGGILSIVYLYVFNRRTRQSLHDLAVGSYVVQAAPAAARANFPSIWRGHLVAVAVLALLTLGAPAVAKRLAATTSFAGMLPMYQTLSTQPHVMSAQVGRTRLNFNGSVTRSMQATLRLDAPLSDDSAMAKRIAQLVAKADPDIASEDTVRVTLVYGYDMGIASGWKSHGYSFKPAELK</sequence>
<dbReference type="Pfam" id="PF06271">
    <property type="entry name" value="RDD"/>
    <property type="match status" value="1"/>
</dbReference>
<dbReference type="GO" id="GO:0005886">
    <property type="term" value="C:plasma membrane"/>
    <property type="evidence" value="ECO:0007669"/>
    <property type="project" value="UniProtKB-SubCell"/>
</dbReference>
<dbReference type="InterPro" id="IPR010432">
    <property type="entry name" value="RDD"/>
</dbReference>
<dbReference type="InterPro" id="IPR051791">
    <property type="entry name" value="Pra-immunoreactive"/>
</dbReference>
<proteinExistence type="predicted"/>
<accession>A0A5B9DZX5</accession>
<reference evidence="8 9" key="1">
    <citation type="submission" date="2019-08" db="EMBL/GenBank/DDBJ databases">
        <title>Complete genome sequence of Rhodanobacter glycinis strain T01E-68 isolated from tomato root.</title>
        <authorList>
            <person name="Weon H.-Y."/>
            <person name="Lee S.A."/>
        </authorList>
    </citation>
    <scope>NUCLEOTIDE SEQUENCE [LARGE SCALE GENOMIC DNA]</scope>
    <source>
        <strain evidence="8 9">T01E-68</strain>
    </source>
</reference>
<keyword evidence="5 6" id="KW-0472">Membrane</keyword>
<dbReference type="RefSeq" id="WP_147626840.1">
    <property type="nucleotide sequence ID" value="NZ_CP042807.1"/>
</dbReference>
<evidence type="ECO:0000256" key="6">
    <source>
        <dbReference type="SAM" id="Phobius"/>
    </source>
</evidence>
<dbReference type="AlphaFoldDB" id="A0A5B9DZX5"/>
<feature type="domain" description="RDD" evidence="7">
    <location>
        <begin position="95"/>
        <end position="246"/>
    </location>
</feature>
<evidence type="ECO:0000256" key="2">
    <source>
        <dbReference type="ARBA" id="ARBA00022475"/>
    </source>
</evidence>
<evidence type="ECO:0000256" key="4">
    <source>
        <dbReference type="ARBA" id="ARBA00022989"/>
    </source>
</evidence>
<dbReference type="KEGG" id="rgl:CS053_06595"/>
<keyword evidence="4 6" id="KW-1133">Transmembrane helix</keyword>
<feature type="transmembrane region" description="Helical" evidence="6">
    <location>
        <begin position="268"/>
        <end position="287"/>
    </location>
</feature>
<organism evidence="8 9">
    <name type="scientific">Rhodanobacter glycinis</name>
    <dbReference type="NCBI Taxonomy" id="582702"/>
    <lineage>
        <taxon>Bacteria</taxon>
        <taxon>Pseudomonadati</taxon>
        <taxon>Pseudomonadota</taxon>
        <taxon>Gammaproteobacteria</taxon>
        <taxon>Lysobacterales</taxon>
        <taxon>Rhodanobacteraceae</taxon>
        <taxon>Rhodanobacter</taxon>
    </lineage>
</organism>
<feature type="transmembrane region" description="Helical" evidence="6">
    <location>
        <begin position="101"/>
        <end position="123"/>
    </location>
</feature>
<keyword evidence="2" id="KW-1003">Cell membrane</keyword>
<evidence type="ECO:0000256" key="3">
    <source>
        <dbReference type="ARBA" id="ARBA00022692"/>
    </source>
</evidence>
<evidence type="ECO:0000259" key="7">
    <source>
        <dbReference type="Pfam" id="PF06271"/>
    </source>
</evidence>
<keyword evidence="3 6" id="KW-0812">Transmembrane</keyword>
<evidence type="ECO:0000313" key="9">
    <source>
        <dbReference type="Proteomes" id="UP000321807"/>
    </source>
</evidence>
<dbReference type="PANTHER" id="PTHR36115:SF4">
    <property type="entry name" value="MEMBRANE PROTEIN"/>
    <property type="match status" value="1"/>
</dbReference>